<feature type="signal peptide" evidence="1">
    <location>
        <begin position="1"/>
        <end position="21"/>
    </location>
</feature>
<dbReference type="Proteomes" id="UP000594480">
    <property type="component" value="Chromosome"/>
</dbReference>
<organism evidence="2 3">
    <name type="scientific">Microbacterium schleiferi</name>
    <dbReference type="NCBI Taxonomy" id="69362"/>
    <lineage>
        <taxon>Bacteria</taxon>
        <taxon>Bacillati</taxon>
        <taxon>Actinomycetota</taxon>
        <taxon>Actinomycetes</taxon>
        <taxon>Micrococcales</taxon>
        <taxon>Microbacteriaceae</taxon>
        <taxon>Microbacterium</taxon>
    </lineage>
</organism>
<proteinExistence type="predicted"/>
<evidence type="ECO:0000313" key="2">
    <source>
        <dbReference type="EMBL" id="QPE03403.1"/>
    </source>
</evidence>
<protein>
    <submittedName>
        <fullName evidence="2">Uncharacterized protein</fullName>
    </submittedName>
</protein>
<dbReference type="EMBL" id="CP064760">
    <property type="protein sequence ID" value="QPE03403.1"/>
    <property type="molecule type" value="Genomic_DNA"/>
</dbReference>
<dbReference type="KEGG" id="msf:IT882_08310"/>
<accession>A0A7S8MVE8</accession>
<name>A0A7S8MVE8_9MICO</name>
<dbReference type="PROSITE" id="PS51257">
    <property type="entry name" value="PROKAR_LIPOPROTEIN"/>
    <property type="match status" value="1"/>
</dbReference>
<keyword evidence="3" id="KW-1185">Reference proteome</keyword>
<evidence type="ECO:0000256" key="1">
    <source>
        <dbReference type="SAM" id="SignalP"/>
    </source>
</evidence>
<keyword evidence="1" id="KW-0732">Signal</keyword>
<feature type="chain" id="PRO_5038941581" evidence="1">
    <location>
        <begin position="22"/>
        <end position="204"/>
    </location>
</feature>
<gene>
    <name evidence="2" type="ORF">IT882_08310</name>
</gene>
<dbReference type="RefSeq" id="WP_195691507.1">
    <property type="nucleotide sequence ID" value="NZ_CP064760.1"/>
</dbReference>
<evidence type="ECO:0000313" key="3">
    <source>
        <dbReference type="Proteomes" id="UP000594480"/>
    </source>
</evidence>
<dbReference type="AlphaFoldDB" id="A0A7S8MVE8"/>
<sequence>MGIVTRISTAAVAAASLLVMAGCATGQSAGGSALATAQVAPPSGEVVGTGMLLDVAGDATLCLGPVAESFPPQCDGLTLVDWSWDGVDGYEESGETRWGTYAVFGTFDGDVFTVTQPPIMLALYDPMRPEHPTGGVPGETPAAELDEIATELPAALGDLLLATWTQDGYLWADVVWDDGTLQAAADTDYGDGVVIIRSALRPIG</sequence>
<reference evidence="2 3" key="1">
    <citation type="submission" date="2020-11" db="EMBL/GenBank/DDBJ databases">
        <title>Amino acid is mineralized and recycled by bacteria in oceanic microbiome.</title>
        <authorList>
            <person name="Zheng L.Y."/>
        </authorList>
    </citation>
    <scope>NUCLEOTIDE SEQUENCE [LARGE SCALE GENOMIC DNA]</scope>
    <source>
        <strain evidence="2 3">A32-1</strain>
    </source>
</reference>